<dbReference type="PANTHER" id="PTHR34145">
    <property type="entry name" value="OS02G0105600 PROTEIN"/>
    <property type="match status" value="1"/>
</dbReference>
<dbReference type="Pfam" id="PF00646">
    <property type="entry name" value="F-box"/>
    <property type="match status" value="1"/>
</dbReference>
<evidence type="ECO:0000259" key="2">
    <source>
        <dbReference type="Pfam" id="PF23622"/>
    </source>
</evidence>
<sequence length="412" mass="48014">MERFLYKNSSYMEGKRVQIDSEFQREKCAKIIFVGNDGDRISQLTDEILVDILSLLTLKESARTSVLSSRWINLWKHTPSLVFDAQSALDRIAKRHKLLESERHKYVKWVNSIVRSHKSTTLKEFKIRFDLDRSSKNSITQWLQFAFDRQVQSLELDLDNYGDSSKYYRFPQEFLTLSSCIAPKLKPPFDIFRIHHPPVLGDFKSLKELSFRCIDFSDGMIEFFLHNCPLLEYKTSNLEVCGPSLRLKHLEIVSCFGLKSLKVSAPNLASLTVTSLKGLLLENIPMLVDVSFSCHDCFISVKRWFSQLSCCISQLEILCLDVTSLRRYEWYELPKLDREMNDLMRFPHRNIKVFKFCGYYGRYSDARLVKLVLENCPALEKIIIDSSISPEIDGVDVAQNRRKDPKEQLEPY</sequence>
<dbReference type="AlphaFoldDB" id="A0A022RPH9"/>
<dbReference type="InterPro" id="IPR053781">
    <property type="entry name" value="F-box_AtFBL13-like"/>
</dbReference>
<dbReference type="Proteomes" id="UP000030748">
    <property type="component" value="Unassembled WGS sequence"/>
</dbReference>
<feature type="domain" description="At1g61320/AtMIF1 LRR" evidence="2">
    <location>
        <begin position="113"/>
        <end position="321"/>
    </location>
</feature>
<dbReference type="InterPro" id="IPR053772">
    <property type="entry name" value="At1g61320/At1g61330-like"/>
</dbReference>
<dbReference type="CDD" id="cd22160">
    <property type="entry name" value="F-box_AtFBL13-like"/>
    <property type="match status" value="1"/>
</dbReference>
<keyword evidence="4" id="KW-1185">Reference proteome</keyword>
<name>A0A022RPH9_ERYGU</name>
<reference evidence="3 4" key="1">
    <citation type="journal article" date="2013" name="Proc. Natl. Acad. Sci. U.S.A.">
        <title>Fine-scale variation in meiotic recombination in Mimulus inferred from population shotgun sequencing.</title>
        <authorList>
            <person name="Hellsten U."/>
            <person name="Wright K.M."/>
            <person name="Jenkins J."/>
            <person name="Shu S."/>
            <person name="Yuan Y."/>
            <person name="Wessler S.R."/>
            <person name="Schmutz J."/>
            <person name="Willis J.H."/>
            <person name="Rokhsar D.S."/>
        </authorList>
    </citation>
    <scope>NUCLEOTIDE SEQUENCE [LARGE SCALE GENOMIC DNA]</scope>
    <source>
        <strain evidence="4">cv. DUN x IM62</strain>
    </source>
</reference>
<dbReference type="EMBL" id="KI630319">
    <property type="protein sequence ID" value="EYU41901.1"/>
    <property type="molecule type" value="Genomic_DNA"/>
</dbReference>
<dbReference type="Gene3D" id="1.20.1280.50">
    <property type="match status" value="1"/>
</dbReference>
<dbReference type="Gene3D" id="3.80.10.10">
    <property type="entry name" value="Ribonuclease Inhibitor"/>
    <property type="match status" value="1"/>
</dbReference>
<dbReference type="eggNOG" id="ENOG502RYMX">
    <property type="taxonomic scope" value="Eukaryota"/>
</dbReference>
<dbReference type="InterPro" id="IPR036047">
    <property type="entry name" value="F-box-like_dom_sf"/>
</dbReference>
<dbReference type="InterPro" id="IPR001810">
    <property type="entry name" value="F-box_dom"/>
</dbReference>
<dbReference type="SUPFAM" id="SSF81383">
    <property type="entry name" value="F-box domain"/>
    <property type="match status" value="1"/>
</dbReference>
<dbReference type="PANTHER" id="PTHR34145:SF68">
    <property type="entry name" value="FBD DOMAIN-CONTAINING PROTEIN"/>
    <property type="match status" value="1"/>
</dbReference>
<proteinExistence type="predicted"/>
<dbReference type="InterPro" id="IPR055357">
    <property type="entry name" value="LRR_At1g61320_AtMIF1"/>
</dbReference>
<dbReference type="SUPFAM" id="SSF52047">
    <property type="entry name" value="RNI-like"/>
    <property type="match status" value="1"/>
</dbReference>
<organism evidence="3 4">
    <name type="scientific">Erythranthe guttata</name>
    <name type="common">Yellow monkey flower</name>
    <name type="synonym">Mimulus guttatus</name>
    <dbReference type="NCBI Taxonomy" id="4155"/>
    <lineage>
        <taxon>Eukaryota</taxon>
        <taxon>Viridiplantae</taxon>
        <taxon>Streptophyta</taxon>
        <taxon>Embryophyta</taxon>
        <taxon>Tracheophyta</taxon>
        <taxon>Spermatophyta</taxon>
        <taxon>Magnoliopsida</taxon>
        <taxon>eudicotyledons</taxon>
        <taxon>Gunneridae</taxon>
        <taxon>Pentapetalae</taxon>
        <taxon>asterids</taxon>
        <taxon>lamiids</taxon>
        <taxon>Lamiales</taxon>
        <taxon>Phrymaceae</taxon>
        <taxon>Erythranthe</taxon>
    </lineage>
</organism>
<dbReference type="InterPro" id="IPR032675">
    <property type="entry name" value="LRR_dom_sf"/>
</dbReference>
<evidence type="ECO:0008006" key="5">
    <source>
        <dbReference type="Google" id="ProtNLM"/>
    </source>
</evidence>
<dbReference type="STRING" id="4155.A0A022RPH9"/>
<evidence type="ECO:0000259" key="1">
    <source>
        <dbReference type="Pfam" id="PF00646"/>
    </source>
</evidence>
<feature type="non-terminal residue" evidence="3">
    <location>
        <position position="412"/>
    </location>
</feature>
<evidence type="ECO:0000313" key="4">
    <source>
        <dbReference type="Proteomes" id="UP000030748"/>
    </source>
</evidence>
<evidence type="ECO:0000313" key="3">
    <source>
        <dbReference type="EMBL" id="EYU41901.1"/>
    </source>
</evidence>
<feature type="domain" description="F-box" evidence="1">
    <location>
        <begin position="41"/>
        <end position="79"/>
    </location>
</feature>
<gene>
    <name evidence="3" type="ORF">MIMGU_mgv1a018103mg</name>
</gene>
<dbReference type="Pfam" id="PF23622">
    <property type="entry name" value="LRR_At1g61320_AtMIF1"/>
    <property type="match status" value="1"/>
</dbReference>
<protein>
    <recommendedName>
        <fullName evidence="5">F-box domain-containing protein</fullName>
    </recommendedName>
</protein>
<accession>A0A022RPH9</accession>